<dbReference type="Pfam" id="PF07934">
    <property type="entry name" value="OGG_N"/>
    <property type="match status" value="1"/>
</dbReference>
<comment type="similarity">
    <text evidence="2">Belongs to the type-1 OGG1 family.</text>
</comment>
<dbReference type="EMBL" id="KV417278">
    <property type="protein sequence ID" value="KZO97918.1"/>
    <property type="molecule type" value="Genomic_DNA"/>
</dbReference>
<evidence type="ECO:0000256" key="12">
    <source>
        <dbReference type="SAM" id="MobiDB-lite"/>
    </source>
</evidence>
<dbReference type="Gene3D" id="1.10.340.30">
    <property type="entry name" value="Hypothetical protein, domain 2"/>
    <property type="match status" value="1"/>
</dbReference>
<dbReference type="SMART" id="SM00478">
    <property type="entry name" value="ENDO3c"/>
    <property type="match status" value="1"/>
</dbReference>
<comment type="catalytic activity">
    <reaction evidence="11">
        <text>2'-deoxyribonucleotide-(2'-deoxyribose 5'-phosphate)-2'-deoxyribonucleotide-DNA = a 3'-end 2'-deoxyribonucleotide-(2,3-dehydro-2,3-deoxyribose 5'-phosphate)-DNA + a 5'-end 5'-phospho-2'-deoxyribonucleoside-DNA + H(+)</text>
        <dbReference type="Rhea" id="RHEA:66592"/>
        <dbReference type="Rhea" id="RHEA-COMP:13180"/>
        <dbReference type="Rhea" id="RHEA-COMP:16897"/>
        <dbReference type="Rhea" id="RHEA-COMP:17067"/>
        <dbReference type="ChEBI" id="CHEBI:15378"/>
        <dbReference type="ChEBI" id="CHEBI:136412"/>
        <dbReference type="ChEBI" id="CHEBI:157695"/>
        <dbReference type="ChEBI" id="CHEBI:167181"/>
        <dbReference type="EC" id="4.2.99.18"/>
    </reaction>
</comment>
<keyword evidence="4" id="KW-0227">DNA damage</keyword>
<keyword evidence="10" id="KW-0326">Glycosidase</keyword>
<evidence type="ECO:0000256" key="4">
    <source>
        <dbReference type="ARBA" id="ARBA00022763"/>
    </source>
</evidence>
<feature type="non-terminal residue" evidence="14">
    <location>
        <position position="1"/>
    </location>
</feature>
<evidence type="ECO:0000256" key="9">
    <source>
        <dbReference type="ARBA" id="ARBA00023268"/>
    </source>
</evidence>
<feature type="domain" description="HhH-GPD" evidence="13">
    <location>
        <begin position="162"/>
        <end position="348"/>
    </location>
</feature>
<dbReference type="Proteomes" id="UP000076738">
    <property type="component" value="Unassembled WGS sequence"/>
</dbReference>
<dbReference type="GO" id="GO:0140078">
    <property type="term" value="F:class I DNA-(apurinic or apyrimidinic site) endonuclease activity"/>
    <property type="evidence" value="ECO:0007669"/>
    <property type="project" value="UniProtKB-EC"/>
</dbReference>
<dbReference type="PANTHER" id="PTHR10242">
    <property type="entry name" value="8-OXOGUANINE DNA GLYCOSYLASE"/>
    <property type="match status" value="1"/>
</dbReference>
<dbReference type="GO" id="GO:0005634">
    <property type="term" value="C:nucleus"/>
    <property type="evidence" value="ECO:0007669"/>
    <property type="project" value="UniProtKB-SubCell"/>
</dbReference>
<keyword evidence="15" id="KW-1185">Reference proteome</keyword>
<evidence type="ECO:0000256" key="5">
    <source>
        <dbReference type="ARBA" id="ARBA00022801"/>
    </source>
</evidence>
<dbReference type="Gene3D" id="1.10.1670.10">
    <property type="entry name" value="Helix-hairpin-Helix base-excision DNA repair enzymes (C-terminal)"/>
    <property type="match status" value="1"/>
</dbReference>
<evidence type="ECO:0000313" key="14">
    <source>
        <dbReference type="EMBL" id="KZO97918.1"/>
    </source>
</evidence>
<dbReference type="Pfam" id="PF00730">
    <property type="entry name" value="HhH-GPD"/>
    <property type="match status" value="1"/>
</dbReference>
<keyword evidence="9" id="KW-0511">Multifunctional enzyme</keyword>
<dbReference type="InterPro" id="IPR011257">
    <property type="entry name" value="DNA_glycosylase"/>
</dbReference>
<evidence type="ECO:0000256" key="7">
    <source>
        <dbReference type="ARBA" id="ARBA00023239"/>
    </source>
</evidence>
<organism evidence="14 15">
    <name type="scientific">Calocera viscosa (strain TUFC12733)</name>
    <dbReference type="NCBI Taxonomy" id="1330018"/>
    <lineage>
        <taxon>Eukaryota</taxon>
        <taxon>Fungi</taxon>
        <taxon>Dikarya</taxon>
        <taxon>Basidiomycota</taxon>
        <taxon>Agaricomycotina</taxon>
        <taxon>Dacrymycetes</taxon>
        <taxon>Dacrymycetales</taxon>
        <taxon>Dacrymycetaceae</taxon>
        <taxon>Calocera</taxon>
    </lineage>
</organism>
<evidence type="ECO:0000256" key="10">
    <source>
        <dbReference type="ARBA" id="ARBA00023295"/>
    </source>
</evidence>
<keyword evidence="6" id="KW-0234">DNA repair</keyword>
<dbReference type="CDD" id="cd00056">
    <property type="entry name" value="ENDO3c"/>
    <property type="match status" value="1"/>
</dbReference>
<evidence type="ECO:0000256" key="6">
    <source>
        <dbReference type="ARBA" id="ARBA00023204"/>
    </source>
</evidence>
<dbReference type="InterPro" id="IPR003265">
    <property type="entry name" value="HhH-GPD_domain"/>
</dbReference>
<dbReference type="InterPro" id="IPR023170">
    <property type="entry name" value="HhH_base_excis_C"/>
</dbReference>
<accession>A0A167NP48</accession>
<dbReference type="STRING" id="1330018.A0A167NP48"/>
<dbReference type="AlphaFoldDB" id="A0A167NP48"/>
<proteinExistence type="inferred from homology"/>
<reference evidence="14 15" key="1">
    <citation type="journal article" date="2016" name="Mol. Biol. Evol.">
        <title>Comparative Genomics of Early-Diverging Mushroom-Forming Fungi Provides Insights into the Origins of Lignocellulose Decay Capabilities.</title>
        <authorList>
            <person name="Nagy L.G."/>
            <person name="Riley R."/>
            <person name="Tritt A."/>
            <person name="Adam C."/>
            <person name="Daum C."/>
            <person name="Floudas D."/>
            <person name="Sun H."/>
            <person name="Yadav J.S."/>
            <person name="Pangilinan J."/>
            <person name="Larsson K.H."/>
            <person name="Matsuura K."/>
            <person name="Barry K."/>
            <person name="Labutti K."/>
            <person name="Kuo R."/>
            <person name="Ohm R.A."/>
            <person name="Bhattacharya S.S."/>
            <person name="Shirouzu T."/>
            <person name="Yoshinaga Y."/>
            <person name="Martin F.M."/>
            <person name="Grigoriev I.V."/>
            <person name="Hibbett D.S."/>
        </authorList>
    </citation>
    <scope>NUCLEOTIDE SEQUENCE [LARGE SCALE GENOMIC DNA]</scope>
    <source>
        <strain evidence="14 15">TUFC12733</strain>
    </source>
</reference>
<dbReference type="GO" id="GO:0003684">
    <property type="term" value="F:damaged DNA binding"/>
    <property type="evidence" value="ECO:0007669"/>
    <property type="project" value="InterPro"/>
</dbReference>
<dbReference type="GO" id="GO:0006289">
    <property type="term" value="P:nucleotide-excision repair"/>
    <property type="evidence" value="ECO:0007669"/>
    <property type="project" value="InterPro"/>
</dbReference>
<dbReference type="GO" id="GO:0006285">
    <property type="term" value="P:base-excision repair, AP site formation"/>
    <property type="evidence" value="ECO:0007669"/>
    <property type="project" value="TreeGrafter"/>
</dbReference>
<dbReference type="InterPro" id="IPR012904">
    <property type="entry name" value="OGG_N"/>
</dbReference>
<name>A0A167NP48_CALVF</name>
<dbReference type="InterPro" id="IPR052054">
    <property type="entry name" value="Oxidative_DNA_repair_enzyme"/>
</dbReference>
<keyword evidence="8" id="KW-0539">Nucleus</keyword>
<keyword evidence="5" id="KW-0378">Hydrolase</keyword>
<dbReference type="EC" id="4.2.99.18" evidence="3"/>
<keyword evidence="7" id="KW-0456">Lyase</keyword>
<dbReference type="OrthoDB" id="238681at2759"/>
<evidence type="ECO:0000259" key="13">
    <source>
        <dbReference type="SMART" id="SM00478"/>
    </source>
</evidence>
<comment type="subcellular location">
    <subcellularLocation>
        <location evidence="1">Nucleus</location>
    </subcellularLocation>
</comment>
<protein>
    <recommendedName>
        <fullName evidence="3">DNA-(apurinic or apyrimidinic site) lyase</fullName>
        <ecNumber evidence="3">4.2.99.18</ecNumber>
    </recommendedName>
</protein>
<dbReference type="SUPFAM" id="SSF55945">
    <property type="entry name" value="TATA-box binding protein-like"/>
    <property type="match status" value="1"/>
</dbReference>
<evidence type="ECO:0000256" key="2">
    <source>
        <dbReference type="ARBA" id="ARBA00010679"/>
    </source>
</evidence>
<evidence type="ECO:0000313" key="15">
    <source>
        <dbReference type="Proteomes" id="UP000076738"/>
    </source>
</evidence>
<sequence>PAGFRSIPLTPAQLKLDTVLRCGQSFLWHVYPLTASSATSTLSPPSSSIDPSSSPTEPTHEYRLCLPDRLVCLRQSPSHLFYRAVFPPSSSSSSSNSLPESEADSTLAWLTSYFQLPIDLPALYARWSSTDPAFARLSSRPALAGIRVLRQDPWECLLSFICSQNNHISRITKLVHALPEEYSDVLVEHDHPLGGEQVAYRPFPGPEALASPEVEPRLRELGFGYRAKYIQGTAAALVARASGTKHTPREWLGALRLLPLPEARAALLALPGVGPKVADCVLLMSLDQPGVVPVDTHVLQIAVRHYGLRAGKGKGMTPALYAAIGERFAQVWGEYAGWAQGVVFAGDLREFA</sequence>
<dbReference type="GO" id="GO:0034039">
    <property type="term" value="F:8-oxo-7,8-dihydroguanine DNA N-glycosylase activity"/>
    <property type="evidence" value="ECO:0007669"/>
    <property type="project" value="TreeGrafter"/>
</dbReference>
<feature type="region of interest" description="Disordered" evidence="12">
    <location>
        <begin position="37"/>
        <end position="57"/>
    </location>
</feature>
<gene>
    <name evidence="14" type="ORF">CALVIDRAFT_466061</name>
</gene>
<evidence type="ECO:0000256" key="1">
    <source>
        <dbReference type="ARBA" id="ARBA00004123"/>
    </source>
</evidence>
<evidence type="ECO:0000256" key="3">
    <source>
        <dbReference type="ARBA" id="ARBA00012720"/>
    </source>
</evidence>
<dbReference type="PANTHER" id="PTHR10242:SF2">
    <property type="entry name" value="N-GLYCOSYLASE_DNA LYASE"/>
    <property type="match status" value="1"/>
</dbReference>
<dbReference type="SUPFAM" id="SSF48150">
    <property type="entry name" value="DNA-glycosylase"/>
    <property type="match status" value="1"/>
</dbReference>
<dbReference type="FunFam" id="1.10.1670.10:FF:000005">
    <property type="entry name" value="N-glycosylase/DNA lyase OGG1"/>
    <property type="match status" value="1"/>
</dbReference>
<feature type="non-terminal residue" evidence="14">
    <location>
        <position position="352"/>
    </location>
</feature>
<dbReference type="Gene3D" id="3.30.310.40">
    <property type="match status" value="1"/>
</dbReference>
<evidence type="ECO:0000256" key="8">
    <source>
        <dbReference type="ARBA" id="ARBA00023242"/>
    </source>
</evidence>
<evidence type="ECO:0000256" key="11">
    <source>
        <dbReference type="ARBA" id="ARBA00044632"/>
    </source>
</evidence>